<dbReference type="RefSeq" id="WP_092686741.1">
    <property type="nucleotide sequence ID" value="NZ_FNBK01000001.1"/>
</dbReference>
<evidence type="ECO:0000259" key="3">
    <source>
        <dbReference type="Pfam" id="PF13193"/>
    </source>
</evidence>
<dbReference type="InterPro" id="IPR025110">
    <property type="entry name" value="AMP-bd_C"/>
</dbReference>
<name>A0A1G7FIE9_9EURY</name>
<reference evidence="5" key="1">
    <citation type="submission" date="2016-10" db="EMBL/GenBank/DDBJ databases">
        <authorList>
            <person name="Varghese N."/>
            <person name="Submissions S."/>
        </authorList>
    </citation>
    <scope>NUCLEOTIDE SEQUENCE [LARGE SCALE GENOMIC DNA]</scope>
    <source>
        <strain evidence="5">IBRC-M 10760</strain>
    </source>
</reference>
<evidence type="ECO:0000259" key="2">
    <source>
        <dbReference type="Pfam" id="PF00501"/>
    </source>
</evidence>
<evidence type="ECO:0000313" key="4">
    <source>
        <dbReference type="EMBL" id="SDE75641.1"/>
    </source>
</evidence>
<feature type="region of interest" description="Disordered" evidence="1">
    <location>
        <begin position="1"/>
        <end position="24"/>
    </location>
</feature>
<evidence type="ECO:0000313" key="5">
    <source>
        <dbReference type="Proteomes" id="UP000199076"/>
    </source>
</evidence>
<feature type="domain" description="AMP-binding enzyme C-terminal" evidence="3">
    <location>
        <begin position="436"/>
        <end position="515"/>
    </location>
</feature>
<dbReference type="Pfam" id="PF00501">
    <property type="entry name" value="AMP-binding"/>
    <property type="match status" value="1"/>
</dbReference>
<dbReference type="InterPro" id="IPR050237">
    <property type="entry name" value="ATP-dep_AMP-bd_enzyme"/>
</dbReference>
<dbReference type="PANTHER" id="PTHR43767">
    <property type="entry name" value="LONG-CHAIN-FATTY-ACID--COA LIGASE"/>
    <property type="match status" value="1"/>
</dbReference>
<dbReference type="InterPro" id="IPR045851">
    <property type="entry name" value="AMP-bd_C_sf"/>
</dbReference>
<dbReference type="Proteomes" id="UP000199076">
    <property type="component" value="Unassembled WGS sequence"/>
</dbReference>
<proteinExistence type="predicted"/>
<gene>
    <name evidence="4" type="ORF">SAMN05216218_101208</name>
</gene>
<sequence length="525" mass="57695">MDFQDLGDEPLEGNAAELHDRTADADGDLTAVEMDGESLTHAALRNRSAEFAGGLHDLGLEPGDRIVLYLPNGPTYVIASLGGLKAGTPVSFMNPQYKPREMVHQLEDTAAEAIVTHWWLRGTVDDALAETDVDPVVITAGDREQVPDEDHHVDDVAGEPTHVERDSEDVALQPYTSGTTGQPKGVQLTHRNVRAQGVDMLVDDDEKAPLTPAELKSLIWLPMYHITGFIHCGWQPLLYGGSLHLRSAMRWDAGDAMATIEDLGITHFVGVTTMYVDMVNDEGFGDHDLSSLEVAAEGGAKMAVAIQREFEETAGVDITEGYGLTETCGATHTENETAFGHREGTVGQPLQMTDSKIVDESGAEVMPGEEGELLVRGPQVMKGYHDMPEATEAAFTERGYFRTGDVARRDRDNYYEIVDRKKHVIVTAGYNVYPSEVEELLTEHDALAEAAVVGIDDERRNEIPVAYAVPRPDTEPGEDVTAEEIKQFALDELAEYKHPRDVEFVDNLPRTTSGKIQKYKLRDDQ</sequence>
<dbReference type="Pfam" id="PF13193">
    <property type="entry name" value="AMP-binding_C"/>
    <property type="match status" value="1"/>
</dbReference>
<dbReference type="Gene3D" id="3.40.50.12780">
    <property type="entry name" value="N-terminal domain of ligase-like"/>
    <property type="match status" value="1"/>
</dbReference>
<dbReference type="InterPro" id="IPR042099">
    <property type="entry name" value="ANL_N_sf"/>
</dbReference>
<feature type="compositionally biased region" description="Acidic residues" evidence="1">
    <location>
        <begin position="1"/>
        <end position="11"/>
    </location>
</feature>
<dbReference type="EMBL" id="FNBK01000001">
    <property type="protein sequence ID" value="SDE75641.1"/>
    <property type="molecule type" value="Genomic_DNA"/>
</dbReference>
<dbReference type="InterPro" id="IPR000873">
    <property type="entry name" value="AMP-dep_synth/lig_dom"/>
</dbReference>
<keyword evidence="5" id="KW-1185">Reference proteome</keyword>
<dbReference type="AlphaFoldDB" id="A0A1G7FIE9"/>
<accession>A0A1G7FIE9</accession>
<feature type="region of interest" description="Disordered" evidence="1">
    <location>
        <begin position="146"/>
        <end position="166"/>
    </location>
</feature>
<dbReference type="PANTHER" id="PTHR43767:SF1">
    <property type="entry name" value="NONRIBOSOMAL PEPTIDE SYNTHASE PES1 (EUROFUNG)-RELATED"/>
    <property type="match status" value="1"/>
</dbReference>
<evidence type="ECO:0000256" key="1">
    <source>
        <dbReference type="SAM" id="MobiDB-lite"/>
    </source>
</evidence>
<dbReference type="Gene3D" id="3.30.300.30">
    <property type="match status" value="1"/>
</dbReference>
<dbReference type="SUPFAM" id="SSF56801">
    <property type="entry name" value="Acetyl-CoA synthetase-like"/>
    <property type="match status" value="1"/>
</dbReference>
<dbReference type="GO" id="GO:0016878">
    <property type="term" value="F:acid-thiol ligase activity"/>
    <property type="evidence" value="ECO:0007669"/>
    <property type="project" value="UniProtKB-ARBA"/>
</dbReference>
<feature type="domain" description="AMP-dependent synthetase/ligase" evidence="2">
    <location>
        <begin position="21"/>
        <end position="385"/>
    </location>
</feature>
<dbReference type="STRING" id="660518.SAMN05216218_101208"/>
<feature type="compositionally biased region" description="Basic and acidic residues" evidence="1">
    <location>
        <begin position="146"/>
        <end position="165"/>
    </location>
</feature>
<dbReference type="OrthoDB" id="193284at2157"/>
<protein>
    <submittedName>
        <fullName evidence="4">Long-chain acyl-CoA synthetase</fullName>
    </submittedName>
</protein>
<organism evidence="4 5">
    <name type="scientific">Halorientalis regularis</name>
    <dbReference type="NCBI Taxonomy" id="660518"/>
    <lineage>
        <taxon>Archaea</taxon>
        <taxon>Methanobacteriati</taxon>
        <taxon>Methanobacteriota</taxon>
        <taxon>Stenosarchaea group</taxon>
        <taxon>Halobacteria</taxon>
        <taxon>Halobacteriales</taxon>
        <taxon>Haloarculaceae</taxon>
        <taxon>Halorientalis</taxon>
    </lineage>
</organism>